<evidence type="ECO:0000313" key="3">
    <source>
        <dbReference type="WBParaSite" id="GPUH_0000642601-mRNA-1"/>
    </source>
</evidence>
<reference evidence="3" key="1">
    <citation type="submission" date="2016-06" db="UniProtKB">
        <authorList>
            <consortium name="WormBaseParasite"/>
        </authorList>
    </citation>
    <scope>IDENTIFICATION</scope>
</reference>
<proteinExistence type="predicted"/>
<dbReference type="AlphaFoldDB" id="A0A183DCH6"/>
<gene>
    <name evidence="1" type="ORF">GPUH_LOCUS6414</name>
</gene>
<dbReference type="Proteomes" id="UP000271098">
    <property type="component" value="Unassembled WGS sequence"/>
</dbReference>
<sequence length="90" mass="10210">MAPNADSVTAKSHEPPQRTIVFEAFPSPISMENRFSNSNSSHYLYDKRKAFRDGSYDNCVYTPEYFDTICNCDDCSSINETTISNSLLPR</sequence>
<name>A0A183DCH6_9BILA</name>
<protein>
    <submittedName>
        <fullName evidence="1 3">Uncharacterized protein</fullName>
    </submittedName>
</protein>
<organism evidence="3">
    <name type="scientific">Gongylonema pulchrum</name>
    <dbReference type="NCBI Taxonomy" id="637853"/>
    <lineage>
        <taxon>Eukaryota</taxon>
        <taxon>Metazoa</taxon>
        <taxon>Ecdysozoa</taxon>
        <taxon>Nematoda</taxon>
        <taxon>Chromadorea</taxon>
        <taxon>Rhabditida</taxon>
        <taxon>Spirurina</taxon>
        <taxon>Spiruromorpha</taxon>
        <taxon>Spiruroidea</taxon>
        <taxon>Gongylonematidae</taxon>
        <taxon>Gongylonema</taxon>
    </lineage>
</organism>
<reference evidence="1 2" key="2">
    <citation type="submission" date="2018-11" db="EMBL/GenBank/DDBJ databases">
        <authorList>
            <consortium name="Pathogen Informatics"/>
        </authorList>
    </citation>
    <scope>NUCLEOTIDE SEQUENCE [LARGE SCALE GENOMIC DNA]</scope>
</reference>
<accession>A0A183DCH6</accession>
<evidence type="ECO:0000313" key="1">
    <source>
        <dbReference type="EMBL" id="VDK54628.1"/>
    </source>
</evidence>
<evidence type="ECO:0000313" key="2">
    <source>
        <dbReference type="Proteomes" id="UP000271098"/>
    </source>
</evidence>
<dbReference type="WBParaSite" id="GPUH_0000642601-mRNA-1">
    <property type="protein sequence ID" value="GPUH_0000642601-mRNA-1"/>
    <property type="gene ID" value="GPUH_0000642601"/>
</dbReference>
<dbReference type="EMBL" id="UYRT01015012">
    <property type="protein sequence ID" value="VDK54628.1"/>
    <property type="molecule type" value="Genomic_DNA"/>
</dbReference>
<keyword evidence="2" id="KW-1185">Reference proteome</keyword>